<reference evidence="3 4" key="1">
    <citation type="submission" date="2022-12" db="EMBL/GenBank/DDBJ databases">
        <title>Chromosome-level genome assembly of true bugs.</title>
        <authorList>
            <person name="Ma L."/>
            <person name="Li H."/>
        </authorList>
    </citation>
    <scope>NUCLEOTIDE SEQUENCE [LARGE SCALE GENOMIC DNA]</scope>
    <source>
        <strain evidence="3">Lab_2022b</strain>
    </source>
</reference>
<evidence type="ECO:0000256" key="1">
    <source>
        <dbReference type="SAM" id="Coils"/>
    </source>
</evidence>
<feature type="compositionally biased region" description="Basic and acidic residues" evidence="2">
    <location>
        <begin position="407"/>
        <end position="416"/>
    </location>
</feature>
<name>A0AAW1CTV3_9HEMI</name>
<feature type="compositionally biased region" description="Basic and acidic residues" evidence="2">
    <location>
        <begin position="387"/>
        <end position="398"/>
    </location>
</feature>
<feature type="compositionally biased region" description="Basic and acidic residues" evidence="2">
    <location>
        <begin position="573"/>
        <end position="619"/>
    </location>
</feature>
<evidence type="ECO:0000256" key="2">
    <source>
        <dbReference type="SAM" id="MobiDB-lite"/>
    </source>
</evidence>
<feature type="region of interest" description="Disordered" evidence="2">
    <location>
        <begin position="567"/>
        <end position="624"/>
    </location>
</feature>
<feature type="region of interest" description="Disordered" evidence="2">
    <location>
        <begin position="387"/>
        <end position="416"/>
    </location>
</feature>
<dbReference type="AlphaFoldDB" id="A0AAW1CTV3"/>
<feature type="region of interest" description="Disordered" evidence="2">
    <location>
        <begin position="1093"/>
        <end position="1154"/>
    </location>
</feature>
<feature type="coiled-coil region" evidence="1">
    <location>
        <begin position="307"/>
        <end position="369"/>
    </location>
</feature>
<accession>A0AAW1CTV3</accession>
<keyword evidence="1" id="KW-0175">Coiled coil</keyword>
<feature type="coiled-coil region" evidence="1">
    <location>
        <begin position="112"/>
        <end position="139"/>
    </location>
</feature>
<feature type="region of interest" description="Disordered" evidence="2">
    <location>
        <begin position="233"/>
        <end position="269"/>
    </location>
</feature>
<protein>
    <submittedName>
        <fullName evidence="3">Uncharacterized protein</fullName>
    </submittedName>
</protein>
<proteinExistence type="predicted"/>
<feature type="compositionally biased region" description="Basic and acidic residues" evidence="2">
    <location>
        <begin position="495"/>
        <end position="518"/>
    </location>
</feature>
<feature type="compositionally biased region" description="Polar residues" evidence="2">
    <location>
        <begin position="1102"/>
        <end position="1112"/>
    </location>
</feature>
<dbReference type="EMBL" id="JAPXFL010000008">
    <property type="protein sequence ID" value="KAK9502296.1"/>
    <property type="molecule type" value="Genomic_DNA"/>
</dbReference>
<evidence type="ECO:0000313" key="3">
    <source>
        <dbReference type="EMBL" id="KAK9502296.1"/>
    </source>
</evidence>
<feature type="region of interest" description="Disordered" evidence="2">
    <location>
        <begin position="495"/>
        <end position="519"/>
    </location>
</feature>
<organism evidence="3 4">
    <name type="scientific">Rhynocoris fuscipes</name>
    <dbReference type="NCBI Taxonomy" id="488301"/>
    <lineage>
        <taxon>Eukaryota</taxon>
        <taxon>Metazoa</taxon>
        <taxon>Ecdysozoa</taxon>
        <taxon>Arthropoda</taxon>
        <taxon>Hexapoda</taxon>
        <taxon>Insecta</taxon>
        <taxon>Pterygota</taxon>
        <taxon>Neoptera</taxon>
        <taxon>Paraneoptera</taxon>
        <taxon>Hemiptera</taxon>
        <taxon>Heteroptera</taxon>
        <taxon>Panheteroptera</taxon>
        <taxon>Cimicomorpha</taxon>
        <taxon>Reduviidae</taxon>
        <taxon>Harpactorinae</taxon>
        <taxon>Harpactorini</taxon>
        <taxon>Rhynocoris</taxon>
    </lineage>
</organism>
<sequence>MSIHVTVSSNPVCISRSKVLLADLEQAKKNEWNRRRKLRLQQVRQQSRDLANNLRKKCNAEKKLSEQQENDENEIELKQWQAKQLEKLQEAYERGLAAVGTAHRSAHSQIENDENAKEKQELRDALAKARGDLARERAKLLSASVKPSVSVKCISNKGKTPNVTASTSQGLVRNKNKNIQSKSILKQNSGFECTKKIEINENVPTECTISSPGHNIKLQIKPKAIRSVAPKVIRRQRSHSPSSNTVTTVKDVSIDSSDDSEDSNVTWPPRTTRNTKIDYSPIKVRLYNHDERISKDYLQPCKSVTHIESEENEMEKYIEEEEEAVQKKSELDAAIKKISDTRGQQALRKERLEREFKTLEQKYSEVDKQQKIARIFEFPYPFKETKEHKVNKENEGKNKFSKAVPHTSKEADKSVEDKVALDTSVKAGKSRGGNAAQDLNKCFEVAALKEKQADKKHETSADLSFSPNPFTLKKLIKDLEKERDLLLNSSLEKSMSDLERSLTNKDISPKKNDVKKDSITIGKNNENIAGKESIKEKPPHPLEVNVIAKPLCNCCDSCKCSNKIQTSNNENNDQSHPELKQSKRNSLDNEKPSKSPKKNEHRESLDESHPNDIHKKESSSSDNEVVSTICGNDIKITVKVMEKNKNKLTSDNQPFVEAENIEHDSPWKYRLNGPIENINSSSSYCSPPDKLSPAQESILNTILLKMCLKNKNPQLHKYIKRLLCMNKSNIDNIPVSSPSEVSIQSDVFNNINLDNITGTYQLNEPSSNRRKHVRIVETEGDNKSKTAKKKIIQLNSSSEDSIVQEKCPIQKEIPKNNQSKIKNLAEEYSLRLKDLVQMLNQVSPKVIRGSELNDNYDSSSYMYPPLERNRLFERFSSSNGYDSNFISLLENGSTGINSENSDDNGRHEENQQVSSFLRNNINSFGLPFELLPKPFTLEVEDNGESLSKPKPPAASAKYRVEGHLPHELSAIPEVSSRFCSRTQGLYSTRDEQDYSDLNEEYLSDTDLLDLSSIKDTSPMKTLKRQSITQSQESVKCIQIDSSSLSILSHMTNESQVEIKSDSTDSNLDTSSSDYIEQVFRSLGVGWALSTLKKTRESRQKDNNTSSSPSYNDSYVMIERKRSKSNSRTKINRSHSTPKKFIETQQTQTTSGDEDLHKKFKALKNDKLSLTPPDLTLKIPNLGNYQ</sequence>
<comment type="caution">
    <text evidence="3">The sequence shown here is derived from an EMBL/GenBank/DDBJ whole genome shotgun (WGS) entry which is preliminary data.</text>
</comment>
<gene>
    <name evidence="3" type="ORF">O3M35_011094</name>
</gene>
<evidence type="ECO:0000313" key="4">
    <source>
        <dbReference type="Proteomes" id="UP001461498"/>
    </source>
</evidence>
<keyword evidence="4" id="KW-1185">Reference proteome</keyword>
<dbReference type="Proteomes" id="UP001461498">
    <property type="component" value="Unassembled WGS sequence"/>
</dbReference>
<feature type="compositionally biased region" description="Basic residues" evidence="2">
    <location>
        <begin position="1120"/>
        <end position="1137"/>
    </location>
</feature>
<feature type="coiled-coil region" evidence="1">
    <location>
        <begin position="51"/>
        <end position="88"/>
    </location>
</feature>
<feature type="compositionally biased region" description="Low complexity" evidence="2">
    <location>
        <begin position="245"/>
        <end position="255"/>
    </location>
</feature>